<feature type="domain" description="Rabenosyn Rab binding" evidence="2">
    <location>
        <begin position="228"/>
        <end position="269"/>
    </location>
</feature>
<dbReference type="InterPro" id="IPR036531">
    <property type="entry name" value="Rbsn_Rab-bd_sf"/>
</dbReference>
<feature type="coiled-coil region" evidence="1">
    <location>
        <begin position="212"/>
        <end position="279"/>
    </location>
</feature>
<dbReference type="SUPFAM" id="SSF140125">
    <property type="entry name" value="Rabenosyn-5 Rab-binding domain-like"/>
    <property type="match status" value="1"/>
</dbReference>
<keyword evidence="3" id="KW-0645">Protease</keyword>
<reference evidence="3 4" key="1">
    <citation type="submission" date="2024-01" db="EMBL/GenBank/DDBJ databases">
        <authorList>
            <person name="Allen C."/>
            <person name="Tagirdzhanova G."/>
        </authorList>
    </citation>
    <scope>NUCLEOTIDE SEQUENCE [LARGE SCALE GENOMIC DNA]</scope>
    <source>
        <strain evidence="3 4">CBS 119000</strain>
    </source>
</reference>
<evidence type="ECO:0000313" key="3">
    <source>
        <dbReference type="EMBL" id="CAK7271115.1"/>
    </source>
</evidence>
<protein>
    <submittedName>
        <fullName evidence="3">Carboxypeptidase Y-deficient</fullName>
    </submittedName>
</protein>
<accession>A0ABP0DS77</accession>
<comment type="caution">
    <text evidence="3">The sequence shown here is derived from an EMBL/GenBank/DDBJ whole genome shotgun (WGS) entry which is preliminary data.</text>
</comment>
<dbReference type="Pfam" id="PF11464">
    <property type="entry name" value="Rbsn"/>
    <property type="match status" value="1"/>
</dbReference>
<gene>
    <name evidence="3" type="primary">PEP7</name>
    <name evidence="3" type="ORF">SEPCBS119000_004434</name>
</gene>
<organism evidence="3 4">
    <name type="scientific">Sporothrix epigloea</name>
    <dbReference type="NCBI Taxonomy" id="1892477"/>
    <lineage>
        <taxon>Eukaryota</taxon>
        <taxon>Fungi</taxon>
        <taxon>Dikarya</taxon>
        <taxon>Ascomycota</taxon>
        <taxon>Pezizomycotina</taxon>
        <taxon>Sordariomycetes</taxon>
        <taxon>Sordariomycetidae</taxon>
        <taxon>Ophiostomatales</taxon>
        <taxon>Ophiostomataceae</taxon>
        <taxon>Sporothrix</taxon>
    </lineage>
</organism>
<keyword evidence="3" id="KW-0121">Carboxypeptidase</keyword>
<name>A0ABP0DS77_9PEZI</name>
<dbReference type="EMBL" id="CAWUON010000068">
    <property type="protein sequence ID" value="CAK7271115.1"/>
    <property type="molecule type" value="Genomic_DNA"/>
</dbReference>
<keyword evidence="3" id="KW-0378">Hydrolase</keyword>
<evidence type="ECO:0000256" key="1">
    <source>
        <dbReference type="SAM" id="Coils"/>
    </source>
</evidence>
<keyword evidence="1" id="KW-0175">Coiled coil</keyword>
<keyword evidence="4" id="KW-1185">Reference proteome</keyword>
<proteinExistence type="predicted"/>
<evidence type="ECO:0000259" key="2">
    <source>
        <dbReference type="Pfam" id="PF11464"/>
    </source>
</evidence>
<evidence type="ECO:0000313" key="4">
    <source>
        <dbReference type="Proteomes" id="UP001642502"/>
    </source>
</evidence>
<dbReference type="Proteomes" id="UP001642502">
    <property type="component" value="Unassembled WGS sequence"/>
</dbReference>
<dbReference type="Gene3D" id="4.10.860.20">
    <property type="entry name" value="Rabenosyn, Rab binding domain"/>
    <property type="match status" value="1"/>
</dbReference>
<dbReference type="InterPro" id="IPR021565">
    <property type="entry name" value="Rbsn_Rab-bd"/>
</dbReference>
<sequence>MIEQSVVAWENDSSVAREIGLSVLTRSAASNATPSEKAKAPGDGKVDIDIRICHQRAYETLRQFEYGIRQMMPVFQRLLQALQPDMSGSANPPVLRVQIQEAAKTRKRLMDSFAKYNLAAVRLRDLKTNNETQRRLQNSVYSAASTFLHANMVPLKHVPKMLRAQHTSPGGSSTHNRLPAISAHSSPLRYGGNVGDGADSASVAGSEASTTIALLGAEEKELREKLVVLEEQRFLVQQMVDGAHGSRRFEEVGTLRRNVEELDGEIDRLRQQIRSIEERWDGLYASQAAP</sequence>
<dbReference type="GO" id="GO:0004180">
    <property type="term" value="F:carboxypeptidase activity"/>
    <property type="evidence" value="ECO:0007669"/>
    <property type="project" value="UniProtKB-KW"/>
</dbReference>